<dbReference type="Proteomes" id="UP000070444">
    <property type="component" value="Unassembled WGS sequence"/>
</dbReference>
<dbReference type="STRING" id="796925.A0A137PGB4"/>
<organism evidence="1 2">
    <name type="scientific">Conidiobolus coronatus (strain ATCC 28846 / CBS 209.66 / NRRL 28638)</name>
    <name type="common">Delacroixia coronata</name>
    <dbReference type="NCBI Taxonomy" id="796925"/>
    <lineage>
        <taxon>Eukaryota</taxon>
        <taxon>Fungi</taxon>
        <taxon>Fungi incertae sedis</taxon>
        <taxon>Zoopagomycota</taxon>
        <taxon>Entomophthoromycotina</taxon>
        <taxon>Entomophthoromycetes</taxon>
        <taxon>Entomophthorales</taxon>
        <taxon>Ancylistaceae</taxon>
        <taxon>Conidiobolus</taxon>
    </lineage>
</organism>
<evidence type="ECO:0008006" key="3">
    <source>
        <dbReference type="Google" id="ProtNLM"/>
    </source>
</evidence>
<dbReference type="EMBL" id="KQ964428">
    <property type="protein sequence ID" value="KXN74032.1"/>
    <property type="molecule type" value="Genomic_DNA"/>
</dbReference>
<sequence length="371" mass="41700">MSTTIKLNYSDESIKKEPVSNYSSDSLMDRFKNHKLFAGRKIESVSNDTLISPDAYEGILSRFGSSSLNGLAEAAHIAYANHHGLTLSPDHILITILQGLSIHITQDPEKYRATVGLKHTEPNTKEEIIIVRDEFQLGNPSNDWEGTFPEFLSEISKRVDNEVSPLLLGKFSTSSPRDVAVTALTIMDVYKSYFEYGVLTRCGMPEITLKGEKEDWTLLKNRVKQILDRFDDLGFWTDHLYPILDEFIAATNENKVNEEFWKSMYKVSGGSGGPFLSGWICGLYPYISAYDYDSQKAVNMKNEHMDWKRAGRSWGGLTFNSLPNGFTSTPFTWYYLGSKLKMSFVGGLLGVSLNSQTDHVSPAVGWAVLHE</sequence>
<evidence type="ECO:0000313" key="2">
    <source>
        <dbReference type="Proteomes" id="UP000070444"/>
    </source>
</evidence>
<proteinExistence type="predicted"/>
<accession>A0A137PGB4</accession>
<dbReference type="PANTHER" id="PTHR31252:SF11">
    <property type="entry name" value="DUF4419 DOMAIN-CONTAINING PROTEIN"/>
    <property type="match status" value="1"/>
</dbReference>
<dbReference type="AlphaFoldDB" id="A0A137PGB4"/>
<reference evidence="1 2" key="1">
    <citation type="journal article" date="2015" name="Genome Biol. Evol.">
        <title>Phylogenomic analyses indicate that early fungi evolved digesting cell walls of algal ancestors of land plants.</title>
        <authorList>
            <person name="Chang Y."/>
            <person name="Wang S."/>
            <person name="Sekimoto S."/>
            <person name="Aerts A.L."/>
            <person name="Choi C."/>
            <person name="Clum A."/>
            <person name="LaButti K.M."/>
            <person name="Lindquist E.A."/>
            <person name="Yee Ngan C."/>
            <person name="Ohm R.A."/>
            <person name="Salamov A.A."/>
            <person name="Grigoriev I.V."/>
            <person name="Spatafora J.W."/>
            <person name="Berbee M.L."/>
        </authorList>
    </citation>
    <scope>NUCLEOTIDE SEQUENCE [LARGE SCALE GENOMIC DNA]</scope>
    <source>
        <strain evidence="1 2">NRRL 28638</strain>
    </source>
</reference>
<dbReference type="OMA" id="PRASWAI"/>
<keyword evidence="2" id="KW-1185">Reference proteome</keyword>
<dbReference type="Pfam" id="PF14388">
    <property type="entry name" value="DUF4419"/>
    <property type="match status" value="1"/>
</dbReference>
<evidence type="ECO:0000313" key="1">
    <source>
        <dbReference type="EMBL" id="KXN74032.1"/>
    </source>
</evidence>
<dbReference type="PANTHER" id="PTHR31252">
    <property type="entry name" value="DUF4419 DOMAIN-CONTAINING PROTEIN"/>
    <property type="match status" value="1"/>
</dbReference>
<protein>
    <recommendedName>
        <fullName evidence="3">DUF4419 domain-containing protein</fullName>
    </recommendedName>
</protein>
<dbReference type="InterPro" id="IPR025533">
    <property type="entry name" value="DUF4419"/>
</dbReference>
<name>A0A137PGB4_CONC2</name>
<gene>
    <name evidence="1" type="ORF">CONCODRAFT_77045</name>
</gene>
<dbReference type="OrthoDB" id="9978173at2759"/>